<gene>
    <name evidence="2" type="ORF">EYF80_040796</name>
</gene>
<protein>
    <submittedName>
        <fullName evidence="2">Uncharacterized protein</fullName>
    </submittedName>
</protein>
<reference evidence="2 3" key="1">
    <citation type="submission" date="2019-03" db="EMBL/GenBank/DDBJ databases">
        <title>First draft genome of Liparis tanakae, snailfish: a comprehensive survey of snailfish specific genes.</title>
        <authorList>
            <person name="Kim W."/>
            <person name="Song I."/>
            <person name="Jeong J.-H."/>
            <person name="Kim D."/>
            <person name="Kim S."/>
            <person name="Ryu S."/>
            <person name="Song J.Y."/>
            <person name="Lee S.K."/>
        </authorList>
    </citation>
    <scope>NUCLEOTIDE SEQUENCE [LARGE SCALE GENOMIC DNA]</scope>
    <source>
        <tissue evidence="2">Muscle</tissue>
    </source>
</reference>
<dbReference type="AlphaFoldDB" id="A0A4Z2G895"/>
<feature type="region of interest" description="Disordered" evidence="1">
    <location>
        <begin position="1"/>
        <end position="69"/>
    </location>
</feature>
<evidence type="ECO:0000256" key="1">
    <source>
        <dbReference type="SAM" id="MobiDB-lite"/>
    </source>
</evidence>
<comment type="caution">
    <text evidence="2">The sequence shown here is derived from an EMBL/GenBank/DDBJ whole genome shotgun (WGS) entry which is preliminary data.</text>
</comment>
<feature type="compositionally biased region" description="Basic and acidic residues" evidence="1">
    <location>
        <begin position="42"/>
        <end position="60"/>
    </location>
</feature>
<name>A0A4Z2G895_9TELE</name>
<proteinExistence type="predicted"/>
<feature type="region of interest" description="Disordered" evidence="1">
    <location>
        <begin position="85"/>
        <end position="120"/>
    </location>
</feature>
<evidence type="ECO:0000313" key="2">
    <source>
        <dbReference type="EMBL" id="TNN49034.1"/>
    </source>
</evidence>
<evidence type="ECO:0000313" key="3">
    <source>
        <dbReference type="Proteomes" id="UP000314294"/>
    </source>
</evidence>
<organism evidence="2 3">
    <name type="scientific">Liparis tanakae</name>
    <name type="common">Tanaka's snailfish</name>
    <dbReference type="NCBI Taxonomy" id="230148"/>
    <lineage>
        <taxon>Eukaryota</taxon>
        <taxon>Metazoa</taxon>
        <taxon>Chordata</taxon>
        <taxon>Craniata</taxon>
        <taxon>Vertebrata</taxon>
        <taxon>Euteleostomi</taxon>
        <taxon>Actinopterygii</taxon>
        <taxon>Neopterygii</taxon>
        <taxon>Teleostei</taxon>
        <taxon>Neoteleostei</taxon>
        <taxon>Acanthomorphata</taxon>
        <taxon>Eupercaria</taxon>
        <taxon>Perciformes</taxon>
        <taxon>Cottioidei</taxon>
        <taxon>Cottales</taxon>
        <taxon>Liparidae</taxon>
        <taxon>Liparis</taxon>
    </lineage>
</organism>
<accession>A0A4Z2G895</accession>
<dbReference type="EMBL" id="SRLO01000673">
    <property type="protein sequence ID" value="TNN49034.1"/>
    <property type="molecule type" value="Genomic_DNA"/>
</dbReference>
<dbReference type="Proteomes" id="UP000314294">
    <property type="component" value="Unassembled WGS sequence"/>
</dbReference>
<keyword evidence="3" id="KW-1185">Reference proteome</keyword>
<sequence>MRSWSRGRSHLSDALQDALDAQSYTMSSQTLPTGTGAPGGRTRSERRPLTTTHREQKGSDPRGSGFRVRPSWFWVQGQTLVVLGSGSESNEITPPWRNTAPRSARRGADHRAADTGSGSP</sequence>